<evidence type="ECO:0000313" key="4">
    <source>
        <dbReference type="Proteomes" id="UP000426444"/>
    </source>
</evidence>
<evidence type="ECO:0008006" key="5">
    <source>
        <dbReference type="Google" id="ProtNLM"/>
    </source>
</evidence>
<evidence type="ECO:0000256" key="2">
    <source>
        <dbReference type="SAM" id="Phobius"/>
    </source>
</evidence>
<evidence type="ECO:0000256" key="1">
    <source>
        <dbReference type="ARBA" id="ARBA00005721"/>
    </source>
</evidence>
<dbReference type="NCBIfam" id="NF033218">
    <property type="entry name" value="anchor_AmaP"/>
    <property type="match status" value="1"/>
</dbReference>
<dbReference type="InterPro" id="IPR005531">
    <property type="entry name" value="Asp23"/>
</dbReference>
<keyword evidence="2" id="KW-0812">Transmembrane</keyword>
<dbReference type="OrthoDB" id="1679795at2"/>
<gene>
    <name evidence="3" type="ORF">SYNTR_0368</name>
</gene>
<accession>A0A6I6DEP1</accession>
<dbReference type="EMBL" id="CP046457">
    <property type="protein sequence ID" value="QGT98961.1"/>
    <property type="molecule type" value="Genomic_DNA"/>
</dbReference>
<dbReference type="Pfam" id="PF03780">
    <property type="entry name" value="Asp23"/>
    <property type="match status" value="1"/>
</dbReference>
<keyword evidence="4" id="KW-1185">Reference proteome</keyword>
<organism evidence="3 4">
    <name type="scientific">Candidatus Syntrophocurvum alkaliphilum</name>
    <dbReference type="NCBI Taxonomy" id="2293317"/>
    <lineage>
        <taxon>Bacteria</taxon>
        <taxon>Bacillati</taxon>
        <taxon>Bacillota</taxon>
        <taxon>Clostridia</taxon>
        <taxon>Eubacteriales</taxon>
        <taxon>Syntrophomonadaceae</taxon>
        <taxon>Candidatus Syntrophocurvum</taxon>
    </lineage>
</organism>
<dbReference type="RefSeq" id="WP_156202904.1">
    <property type="nucleotide sequence ID" value="NZ_CP046457.1"/>
</dbReference>
<evidence type="ECO:0000313" key="3">
    <source>
        <dbReference type="EMBL" id="QGT98961.1"/>
    </source>
</evidence>
<feature type="transmembrane region" description="Helical" evidence="2">
    <location>
        <begin position="49"/>
        <end position="69"/>
    </location>
</feature>
<dbReference type="Proteomes" id="UP000426444">
    <property type="component" value="Chromosome"/>
</dbReference>
<proteinExistence type="inferred from homology"/>
<protein>
    <recommendedName>
        <fullName evidence="5">Alkaline shock response membrane anchor protein AmaP</fullName>
    </recommendedName>
</protein>
<keyword evidence="2" id="KW-1133">Transmembrane helix</keyword>
<sequence>MPMIWRTVLILYSLLLIFISGVALSTALGGLQLSYYIELALATTQNQIILIAVAVLLIGFALWVIVVSLKKKPKPQSVTVTDGVLGQVLITIPAIKVIIMKAVKQVEGLKEIKTDVKNTTNGLTVQMRVLINPDYNVPELSQNIQKTVKEHLHDIGGLSATDINVLIDDFYAHSKPAND</sequence>
<name>A0A6I6DEP1_9FIRM</name>
<dbReference type="AlphaFoldDB" id="A0A6I6DEP1"/>
<dbReference type="KEGG" id="salq:SYNTR_0368"/>
<reference evidence="4" key="1">
    <citation type="journal article" date="2019" name="Microbiology">
        <title>Complete Genome Sequence of an Uncultured Bacterium of the Candidate Phylum Bipolaricaulota.</title>
        <authorList>
            <person name="Kadnikov V.V."/>
            <person name="Mardanov A.V."/>
            <person name="Beletsky A.V."/>
            <person name="Frank Y.A."/>
            <person name="Karnachuk O.V."/>
            <person name="Ravin N.V."/>
        </authorList>
    </citation>
    <scope>NUCLEOTIDE SEQUENCE [LARGE SCALE GENOMIC DNA]</scope>
</reference>
<comment type="similarity">
    <text evidence="1">Belongs to the asp23 family.</text>
</comment>
<keyword evidence="2" id="KW-0472">Membrane</keyword>